<evidence type="ECO:0000259" key="3">
    <source>
        <dbReference type="Pfam" id="PF13505"/>
    </source>
</evidence>
<protein>
    <submittedName>
        <fullName evidence="4">Porin family protein</fullName>
    </submittedName>
</protein>
<feature type="domain" description="Outer membrane protein beta-barrel" evidence="3">
    <location>
        <begin position="10"/>
        <end position="188"/>
    </location>
</feature>
<accession>A0A975UAR8</accession>
<sequence>MNKYLPILASAMALTAFSAASQAAVMDDESGFYVGGNYGYVKVDGQDDFDDDNDVMQALAGYKLNRYVAVEGSYIDFGKYGGGIAKAETDGYTAALKLTAPIAERVELYAKGGQLWYTTDYDIAGVHGDEDDEALFAGAGVGFKVTNNFLVNAEYTWYDVDLDANDALNGADTNTDFNQVSVGAEYRF</sequence>
<keyword evidence="1 2" id="KW-0732">Signal</keyword>
<feature type="chain" id="PRO_5037363511" evidence="2">
    <location>
        <begin position="24"/>
        <end position="188"/>
    </location>
</feature>
<name>A0A975UAR8_9VIBR</name>
<evidence type="ECO:0000256" key="1">
    <source>
        <dbReference type="ARBA" id="ARBA00022729"/>
    </source>
</evidence>
<dbReference type="EMBL" id="CP076643">
    <property type="protein sequence ID" value="QXO18202.1"/>
    <property type="molecule type" value="Genomic_DNA"/>
</dbReference>
<gene>
    <name evidence="4" type="ORF">KNV97_07915</name>
</gene>
<evidence type="ECO:0000313" key="4">
    <source>
        <dbReference type="EMBL" id="QXO18202.1"/>
    </source>
</evidence>
<dbReference type="InterPro" id="IPR027385">
    <property type="entry name" value="Beta-barrel_OMP"/>
</dbReference>
<dbReference type="Gene3D" id="2.40.160.20">
    <property type="match status" value="1"/>
</dbReference>
<dbReference type="RefSeq" id="WP_136482690.1">
    <property type="nucleotide sequence ID" value="NZ_CP076643.1"/>
</dbReference>
<dbReference type="Proteomes" id="UP000694232">
    <property type="component" value="Chromosome 1"/>
</dbReference>
<reference evidence="4" key="1">
    <citation type="submission" date="2021-06" db="EMBL/GenBank/DDBJ databases">
        <title>Vibrio nov. sp., novel gut bacterium isolated from Yellow Sea oyster.</title>
        <authorList>
            <person name="Muhammad N."/>
            <person name="Nguyen T.H."/>
            <person name="Lee Y.-J."/>
            <person name="Ko J."/>
            <person name="Kim S.-G."/>
        </authorList>
    </citation>
    <scope>NUCLEOTIDE SEQUENCE</scope>
    <source>
        <strain evidence="4">OG9-811</strain>
    </source>
</reference>
<evidence type="ECO:0000313" key="5">
    <source>
        <dbReference type="Proteomes" id="UP000694232"/>
    </source>
</evidence>
<evidence type="ECO:0000256" key="2">
    <source>
        <dbReference type="SAM" id="SignalP"/>
    </source>
</evidence>
<dbReference type="SUPFAM" id="SSF56925">
    <property type="entry name" value="OMPA-like"/>
    <property type="match status" value="1"/>
</dbReference>
<dbReference type="KEGG" id="vos:KNV97_07915"/>
<dbReference type="Pfam" id="PF13505">
    <property type="entry name" value="OMP_b-brl"/>
    <property type="match status" value="1"/>
</dbReference>
<organism evidence="4 5">
    <name type="scientific">Vibrio ostreae</name>
    <dbReference type="NCBI Taxonomy" id="2841925"/>
    <lineage>
        <taxon>Bacteria</taxon>
        <taxon>Pseudomonadati</taxon>
        <taxon>Pseudomonadota</taxon>
        <taxon>Gammaproteobacteria</taxon>
        <taxon>Vibrionales</taxon>
        <taxon>Vibrionaceae</taxon>
        <taxon>Vibrio</taxon>
    </lineage>
</organism>
<proteinExistence type="predicted"/>
<dbReference type="AlphaFoldDB" id="A0A975UAR8"/>
<keyword evidence="5" id="KW-1185">Reference proteome</keyword>
<dbReference type="InterPro" id="IPR011250">
    <property type="entry name" value="OMP/PagP_B-barrel"/>
</dbReference>
<feature type="signal peptide" evidence="2">
    <location>
        <begin position="1"/>
        <end position="23"/>
    </location>
</feature>